<dbReference type="InterPro" id="IPR000627">
    <property type="entry name" value="Intradiol_dOase_C"/>
</dbReference>
<dbReference type="EC" id="1.13.11.3" evidence="7"/>
<comment type="similarity">
    <text evidence="1">Belongs to the intradiol ring-cleavage dioxygenase family.</text>
</comment>
<dbReference type="Gene3D" id="2.60.130.10">
    <property type="entry name" value="Aromatic compound dioxygenase"/>
    <property type="match status" value="1"/>
</dbReference>
<reference evidence="7" key="1">
    <citation type="submission" date="2024-08" db="EMBL/GenBank/DDBJ databases">
        <title>Phylogenomic analyses of a clade within the roseobacter group suggest taxonomic reassignments of species of the genera Aestuariivita, Citreicella, Loktanella, Nautella, Pelagibaca, Ruegeria, Thalassobius, Thiobacimonas and Tropicibacter, and the proposal o.</title>
        <authorList>
            <person name="Jeon C.O."/>
        </authorList>
    </citation>
    <scope>NUCLEOTIDE SEQUENCE</scope>
    <source>
        <strain evidence="7">SS1-5</strain>
    </source>
</reference>
<dbReference type="GO" id="GO:0018578">
    <property type="term" value="F:protocatechuate 3,4-dioxygenase activity"/>
    <property type="evidence" value="ECO:0007669"/>
    <property type="project" value="UniProtKB-EC"/>
</dbReference>
<dbReference type="InterPro" id="IPR024756">
    <property type="entry name" value="PCDO_beta_N"/>
</dbReference>
<dbReference type="PANTHER" id="PTHR33711">
    <property type="entry name" value="DIOXYGENASE, PUTATIVE (AFU_ORTHOLOGUE AFUA_2G02910)-RELATED"/>
    <property type="match status" value="1"/>
</dbReference>
<gene>
    <name evidence="7" type="primary">pcaH</name>
    <name evidence="7" type="ORF">AABB31_13035</name>
</gene>
<evidence type="ECO:0000256" key="3">
    <source>
        <dbReference type="ARBA" id="ARBA00023002"/>
    </source>
</evidence>
<feature type="domain" description="Protocatechuate 3,4-dioxygenase beta subunit N-terminal" evidence="6">
    <location>
        <begin position="9"/>
        <end position="41"/>
    </location>
</feature>
<dbReference type="InterPro" id="IPR015889">
    <property type="entry name" value="Intradiol_dOase_core"/>
</dbReference>
<keyword evidence="2" id="KW-0223">Dioxygenase</keyword>
<feature type="domain" description="Intradiol ring-cleavage dioxygenases" evidence="5">
    <location>
        <begin position="46"/>
        <end position="229"/>
    </location>
</feature>
<evidence type="ECO:0000256" key="1">
    <source>
        <dbReference type="ARBA" id="ARBA00007825"/>
    </source>
</evidence>
<evidence type="ECO:0000259" key="5">
    <source>
        <dbReference type="Pfam" id="PF00775"/>
    </source>
</evidence>
<dbReference type="SUPFAM" id="SSF49482">
    <property type="entry name" value="Aromatic compound dioxygenase"/>
    <property type="match status" value="1"/>
</dbReference>
<evidence type="ECO:0000256" key="4">
    <source>
        <dbReference type="SAM" id="MobiDB-lite"/>
    </source>
</evidence>
<evidence type="ECO:0000259" key="6">
    <source>
        <dbReference type="Pfam" id="PF12391"/>
    </source>
</evidence>
<feature type="region of interest" description="Disordered" evidence="4">
    <location>
        <begin position="1"/>
        <end position="31"/>
    </location>
</feature>
<dbReference type="RefSeq" id="WP_373635529.1">
    <property type="nucleotide sequence ID" value="NZ_CP151767.2"/>
</dbReference>
<dbReference type="InterPro" id="IPR012785">
    <property type="entry name" value="Protocat_dOase_b"/>
</dbReference>
<evidence type="ECO:0000313" key="7">
    <source>
        <dbReference type="EMBL" id="XFU26675.1"/>
    </source>
</evidence>
<dbReference type="InterPro" id="IPR050770">
    <property type="entry name" value="Intradiol_RC_Dioxygenase"/>
</dbReference>
<dbReference type="PANTHER" id="PTHR33711:SF10">
    <property type="entry name" value="INTRADIOL RING-CLEAVAGE DIOXYGENASES DOMAIN-CONTAINING PROTEIN"/>
    <property type="match status" value="1"/>
</dbReference>
<organism evidence="7 8">
    <name type="scientific">Yoonia rhodophyticola</name>
    <dbReference type="NCBI Taxonomy" id="3137370"/>
    <lineage>
        <taxon>Bacteria</taxon>
        <taxon>Pseudomonadati</taxon>
        <taxon>Pseudomonadota</taxon>
        <taxon>Alphaproteobacteria</taxon>
        <taxon>Rhodobacterales</taxon>
        <taxon>Paracoccaceae</taxon>
        <taxon>Yoonia</taxon>
    </lineage>
</organism>
<sequence length="242" mass="26771">MSALKPLKPRDRDWHPPADTPDYKTTRARAPRQPLVYLPQTASDLSGPTFGHDDILPGDSDLLTNYAAPGSSAIGQRILLHGHVLDEDARPIPDTLVEIWQANAGGRYRHKNDSYLAPLDDNFGGCGRALTDGTGAYRFQTILPAPYPWPNGPNSWRPAHIHFSVFGTAFAQRLITQCYFEGDPLIVHCPIAKAIPSAAAIDRLVARLDLEAATPFDMLAYRFDIVLRGREATLFENRKEGM</sequence>
<evidence type="ECO:0000256" key="2">
    <source>
        <dbReference type="ARBA" id="ARBA00022964"/>
    </source>
</evidence>
<dbReference type="NCBIfam" id="TIGR02422">
    <property type="entry name" value="protocat_beta"/>
    <property type="match status" value="1"/>
</dbReference>
<keyword evidence="8" id="KW-1185">Reference proteome</keyword>
<dbReference type="EMBL" id="CP151767">
    <property type="protein sequence ID" value="XFU26675.1"/>
    <property type="molecule type" value="Genomic_DNA"/>
</dbReference>
<dbReference type="Pfam" id="PF00775">
    <property type="entry name" value="Dioxygenase_C"/>
    <property type="match status" value="1"/>
</dbReference>
<feature type="compositionally biased region" description="Basic and acidic residues" evidence="4">
    <location>
        <begin position="8"/>
        <end position="25"/>
    </location>
</feature>
<keyword evidence="3 7" id="KW-0560">Oxidoreductase</keyword>
<proteinExistence type="inferred from homology"/>
<name>A0ABZ3JBV5_9RHOB</name>
<evidence type="ECO:0000313" key="8">
    <source>
        <dbReference type="Proteomes" id="UP001470809"/>
    </source>
</evidence>
<protein>
    <submittedName>
        <fullName evidence="7">Protocatechuate 3,4-dioxygenase subunit beta</fullName>
        <ecNumber evidence="7">1.13.11.3</ecNumber>
    </submittedName>
</protein>
<dbReference type="Pfam" id="PF12391">
    <property type="entry name" value="PCDO_beta_N"/>
    <property type="match status" value="1"/>
</dbReference>
<dbReference type="Proteomes" id="UP001470809">
    <property type="component" value="Chromosome"/>
</dbReference>
<accession>A0ABZ3JBV5</accession>